<evidence type="ECO:0000313" key="1">
    <source>
        <dbReference type="EMBL" id="CAD9284795.1"/>
    </source>
</evidence>
<sequence>MSNVFHGCPANTSALRPNMNEDLVALYIESFDPRSQYEHPTHDKVQASATLLVSTASEEPSEERIIASLTPTTSTTCNAMAIHIIVCDWRMLAPMYKHLLFIQYYRVQLFISRLWHLLFTTVYEVRLPSH</sequence>
<gene>
    <name evidence="1" type="ORF">GOCE00092_LOCUS13707</name>
</gene>
<protein>
    <submittedName>
        <fullName evidence="1">Uncharacterized protein</fullName>
    </submittedName>
</protein>
<reference evidence="1" key="1">
    <citation type="submission" date="2021-01" db="EMBL/GenBank/DDBJ databases">
        <authorList>
            <person name="Corre E."/>
            <person name="Pelletier E."/>
            <person name="Niang G."/>
            <person name="Scheremetjew M."/>
            <person name="Finn R."/>
            <person name="Kale V."/>
            <person name="Holt S."/>
            <person name="Cochrane G."/>
            <person name="Meng A."/>
            <person name="Brown T."/>
            <person name="Cohen L."/>
        </authorList>
    </citation>
    <scope>NUCLEOTIDE SEQUENCE</scope>
    <source>
        <strain evidence="1">CCMP 410</strain>
    </source>
</reference>
<accession>A0A7S1Y9J7</accession>
<organism evidence="1">
    <name type="scientific">Grammatophora oceanica</name>
    <dbReference type="NCBI Taxonomy" id="210454"/>
    <lineage>
        <taxon>Eukaryota</taxon>
        <taxon>Sar</taxon>
        <taxon>Stramenopiles</taxon>
        <taxon>Ochrophyta</taxon>
        <taxon>Bacillariophyta</taxon>
        <taxon>Fragilariophyceae</taxon>
        <taxon>Fragilariophycidae</taxon>
        <taxon>Rhabdonematales</taxon>
        <taxon>Grammatophoraceae</taxon>
        <taxon>Grammatophora</taxon>
    </lineage>
</organism>
<name>A0A7S1Y9J7_9STRA</name>
<proteinExistence type="predicted"/>
<dbReference type="AlphaFoldDB" id="A0A7S1Y9J7"/>
<dbReference type="EMBL" id="HBGK01026520">
    <property type="protein sequence ID" value="CAD9284795.1"/>
    <property type="molecule type" value="Transcribed_RNA"/>
</dbReference>